<dbReference type="STRING" id="563176.SAMN04488090_4510"/>
<feature type="transmembrane region" description="Helical" evidence="1">
    <location>
        <begin position="207"/>
        <end position="224"/>
    </location>
</feature>
<keyword evidence="3" id="KW-1185">Reference proteome</keyword>
<feature type="transmembrane region" description="Helical" evidence="1">
    <location>
        <begin position="18"/>
        <end position="35"/>
    </location>
</feature>
<feature type="transmembrane region" description="Helical" evidence="1">
    <location>
        <begin position="178"/>
        <end position="195"/>
    </location>
</feature>
<dbReference type="OrthoDB" id="9811293at2"/>
<dbReference type="RefSeq" id="WP_093208057.1">
    <property type="nucleotide sequence ID" value="NZ_FNGS01000010.1"/>
</dbReference>
<feature type="transmembrane region" description="Helical" evidence="1">
    <location>
        <begin position="41"/>
        <end position="61"/>
    </location>
</feature>
<gene>
    <name evidence="2" type="ORF">SAMN04488090_4510</name>
</gene>
<feature type="transmembrane region" description="Helical" evidence="1">
    <location>
        <begin position="107"/>
        <end position="132"/>
    </location>
</feature>
<feature type="transmembrane region" description="Helical" evidence="1">
    <location>
        <begin position="68"/>
        <end position="87"/>
    </location>
</feature>
<dbReference type="EMBL" id="FNGS01000010">
    <property type="protein sequence ID" value="SDM90249.1"/>
    <property type="molecule type" value="Genomic_DNA"/>
</dbReference>
<dbReference type="Proteomes" id="UP000198901">
    <property type="component" value="Unassembled WGS sequence"/>
</dbReference>
<dbReference type="AlphaFoldDB" id="A0A1G9X0I7"/>
<proteinExistence type="predicted"/>
<dbReference type="PANTHER" id="PTHR39419">
    <property type="entry name" value="SLL0814 PROTEIN"/>
    <property type="match status" value="1"/>
</dbReference>
<keyword evidence="1" id="KW-0812">Transmembrane</keyword>
<dbReference type="Pfam" id="PF04240">
    <property type="entry name" value="Caroten_synth"/>
    <property type="match status" value="1"/>
</dbReference>
<accession>A0A1G9X0I7</accession>
<name>A0A1G9X0I7_9BACT</name>
<evidence type="ECO:0000313" key="3">
    <source>
        <dbReference type="Proteomes" id="UP000198901"/>
    </source>
</evidence>
<keyword evidence="1" id="KW-1133">Transmembrane helix</keyword>
<protein>
    <submittedName>
        <fullName evidence="2">Putative membrane protein</fullName>
    </submittedName>
</protein>
<evidence type="ECO:0000313" key="2">
    <source>
        <dbReference type="EMBL" id="SDM90249.1"/>
    </source>
</evidence>
<evidence type="ECO:0000256" key="1">
    <source>
        <dbReference type="SAM" id="Phobius"/>
    </source>
</evidence>
<reference evidence="2 3" key="1">
    <citation type="submission" date="2016-10" db="EMBL/GenBank/DDBJ databases">
        <authorList>
            <person name="de Groot N.N."/>
        </authorList>
    </citation>
    <scope>NUCLEOTIDE SEQUENCE [LARGE SCALE GENOMIC DNA]</scope>
    <source>
        <strain evidence="2 3">DSM 21668</strain>
    </source>
</reference>
<keyword evidence="1" id="KW-0472">Membrane</keyword>
<dbReference type="InterPro" id="IPR007354">
    <property type="entry name" value="CruF-like"/>
</dbReference>
<organism evidence="2 3">
    <name type="scientific">Siphonobacter aquaeclarae</name>
    <dbReference type="NCBI Taxonomy" id="563176"/>
    <lineage>
        <taxon>Bacteria</taxon>
        <taxon>Pseudomonadati</taxon>
        <taxon>Bacteroidota</taxon>
        <taxon>Cytophagia</taxon>
        <taxon>Cytophagales</taxon>
        <taxon>Cytophagaceae</taxon>
        <taxon>Siphonobacter</taxon>
    </lineage>
</organism>
<sequence>MSSIFREKLPAFRRGQATAVRLMLRLMYLTGFVGLQAEEPLFRLLVPFHLALTTVLLLLFQEQPTYRFWLFCGFVSLTGYAVEVLGVRTGVIFGSYAYGDTLGWKLFGVPLTIGLNWLVLTLSVNCFVPSLLKKRVPRWIRVSLAALLMTSLDVILEPVAVRFGFWYWQDNAIPSRNFLSWYALAWLFSYLYQTLSFPKKNPLGADIFLLQVLFFLAHRLAMFLS</sequence>
<dbReference type="PANTHER" id="PTHR39419:SF1">
    <property type="entry name" value="SLL0814 PROTEIN"/>
    <property type="match status" value="1"/>
</dbReference>